<dbReference type="PANTHER" id="PTHR11825:SF39">
    <property type="entry name" value="BRANCHED-CHAIN-AMINO-ACID AMINOTRANSFERASE, MITOCHONDRIAL"/>
    <property type="match status" value="1"/>
</dbReference>
<comment type="function">
    <text evidence="14">Catalyzes the first reaction in the catabolism of the essential branched chain amino acids leucine, isoleucine, and valine. May also function as a transporter of branched chain alpha-keto acids.</text>
</comment>
<keyword evidence="19" id="KW-1185">Reference proteome</keyword>
<evidence type="ECO:0000256" key="3">
    <source>
        <dbReference type="ARBA" id="ARBA00009320"/>
    </source>
</evidence>
<evidence type="ECO:0000256" key="2">
    <source>
        <dbReference type="ARBA" id="ARBA00004173"/>
    </source>
</evidence>
<keyword evidence="5 16" id="KW-0032">Aminotransferase</keyword>
<dbReference type="Gene3D" id="3.20.10.10">
    <property type="entry name" value="D-amino Acid Aminotransferase, subunit A, domain 2"/>
    <property type="match status" value="1"/>
</dbReference>
<comment type="subcellular location">
    <subcellularLocation>
        <location evidence="2">Mitochondrion</location>
    </subcellularLocation>
</comment>
<keyword evidence="13 16" id="KW-0100">Branched-chain amino acid biosynthesis</keyword>
<reference evidence="18" key="1">
    <citation type="submission" date="2025-08" db="UniProtKB">
        <authorList>
            <consortium name="Ensembl"/>
        </authorList>
    </citation>
    <scope>IDENTIFICATION</scope>
</reference>
<dbReference type="AlphaFoldDB" id="A0A674G856"/>
<evidence type="ECO:0000256" key="5">
    <source>
        <dbReference type="ARBA" id="ARBA00022576"/>
    </source>
</evidence>
<protein>
    <recommendedName>
        <fullName evidence="16">Branched-chain-amino-acid aminotransferase</fullName>
        <ecNumber evidence="16">2.6.1.42</ecNumber>
    </recommendedName>
</protein>
<dbReference type="InParanoid" id="A0A674G856"/>
<feature type="compositionally biased region" description="Basic and acidic residues" evidence="17">
    <location>
        <begin position="465"/>
        <end position="474"/>
    </location>
</feature>
<name>A0A674G856_TAEGU</name>
<evidence type="ECO:0000256" key="13">
    <source>
        <dbReference type="ARBA" id="ARBA00023304"/>
    </source>
</evidence>
<dbReference type="InterPro" id="IPR001544">
    <property type="entry name" value="Aminotrans_IV"/>
</dbReference>
<accession>A0A674G856</accession>
<dbReference type="InterPro" id="IPR043131">
    <property type="entry name" value="BCAT-like_N"/>
</dbReference>
<dbReference type="GO" id="GO:0009098">
    <property type="term" value="P:L-leucine biosynthetic process"/>
    <property type="evidence" value="ECO:0007669"/>
    <property type="project" value="TreeGrafter"/>
</dbReference>
<dbReference type="InterPro" id="IPR033939">
    <property type="entry name" value="BCAT_family"/>
</dbReference>
<dbReference type="InterPro" id="IPR043132">
    <property type="entry name" value="BCAT-like_C"/>
</dbReference>
<dbReference type="Gene3D" id="3.30.470.10">
    <property type="match status" value="1"/>
</dbReference>
<evidence type="ECO:0000256" key="11">
    <source>
        <dbReference type="ARBA" id="ARBA00023098"/>
    </source>
</evidence>
<keyword evidence="10" id="KW-0007">Acetylation</keyword>
<dbReference type="GO" id="GO:0005739">
    <property type="term" value="C:mitochondrion"/>
    <property type="evidence" value="ECO:0007669"/>
    <property type="project" value="UniProtKB-SubCell"/>
</dbReference>
<evidence type="ECO:0000256" key="17">
    <source>
        <dbReference type="SAM" id="MobiDB-lite"/>
    </source>
</evidence>
<keyword evidence="9" id="KW-0809">Transit peptide</keyword>
<dbReference type="PROSITE" id="PS00770">
    <property type="entry name" value="AA_TRANSFER_CLASS_4"/>
    <property type="match status" value="1"/>
</dbReference>
<sequence>MATLLRPRRGYKSTFLASELELQRSASPRAPPPPQELLFGKVFTDHMLTVEWSRSGGWGRPQIRPFQELRLHPAASALHYAVELFEGLKAFRGDDDKIRLFRPELNMERMQRSARRVCLPEFDGRELLECIRALVRLEGRWVPRDPRSSLYIRPTFIGTEPTLGVAPPGRALLFVLLCPVGPYFPGGFGPVRLLADPRHVRAWPGGAGHCKLGGNYGPCLELQEEARARGCQQVLWLHGPEQLLTEVGTMNLFVFWERPDGGLELVTPPLDGLILPGVTRQSLLELARQWGEFGVREAPLPMGSVLGALRAGRLREMFGAGTACVVCPVGEILYRDQVRGAGGVRGVWGGPGGPGGYGVWGSEGNFGGPGEVFGGPGEVFREVVEIWGVLGGSWGGSGGILGVGGYGVWGSCGDFGGPGEVFGEVFGISGVLGDWMELGGFLGVPGAFWGRGDPPRPPKAARGAHHGERPRGGHEVPAGAQRHPVRPRPQPVGHARVTPQKLRRTLRGVPGPPKNAPKMGEGPRAPLPPPQPPTPPPPFWGGGPKSPPQLSPSPPVQYSELTPPPPRFWGPSPKFGGPAPPPPPQCLGTPSPKSGTPPPPKVSGGR</sequence>
<comment type="catalytic activity">
    <reaction evidence="16">
        <text>L-isoleucine + 2-oxoglutarate = (S)-3-methyl-2-oxopentanoate + L-glutamate</text>
        <dbReference type="Rhea" id="RHEA:24801"/>
        <dbReference type="ChEBI" id="CHEBI:16810"/>
        <dbReference type="ChEBI" id="CHEBI:29985"/>
        <dbReference type="ChEBI" id="CHEBI:35146"/>
        <dbReference type="ChEBI" id="CHEBI:58045"/>
        <dbReference type="EC" id="2.6.1.42"/>
    </reaction>
</comment>
<comment type="similarity">
    <text evidence="3 16">Belongs to the class-IV pyridoxal-phosphate-dependent aminotransferase family.</text>
</comment>
<dbReference type="SUPFAM" id="SSF56752">
    <property type="entry name" value="D-aminoacid aminotransferase-like PLP-dependent enzymes"/>
    <property type="match status" value="1"/>
</dbReference>
<evidence type="ECO:0000256" key="8">
    <source>
        <dbReference type="ARBA" id="ARBA00022898"/>
    </source>
</evidence>
<dbReference type="EC" id="2.6.1.42" evidence="16"/>
<keyword evidence="7 16" id="KW-0808">Transferase</keyword>
<keyword evidence="6 16" id="KW-0028">Amino-acid biosynthesis</keyword>
<evidence type="ECO:0000313" key="18">
    <source>
        <dbReference type="Ensembl" id="ENSTGUP00000018723.1"/>
    </source>
</evidence>
<evidence type="ECO:0000256" key="10">
    <source>
        <dbReference type="ARBA" id="ARBA00022990"/>
    </source>
</evidence>
<keyword evidence="12" id="KW-0496">Mitochondrion</keyword>
<evidence type="ECO:0000256" key="1">
    <source>
        <dbReference type="ARBA" id="ARBA00001933"/>
    </source>
</evidence>
<evidence type="ECO:0000256" key="7">
    <source>
        <dbReference type="ARBA" id="ARBA00022679"/>
    </source>
</evidence>
<dbReference type="InterPro" id="IPR005786">
    <property type="entry name" value="B_amino_transII"/>
</dbReference>
<evidence type="ECO:0000256" key="16">
    <source>
        <dbReference type="RuleBase" id="RU004517"/>
    </source>
</evidence>
<feature type="compositionally biased region" description="Pro residues" evidence="17">
    <location>
        <begin position="525"/>
        <end position="555"/>
    </location>
</feature>
<dbReference type="Ensembl" id="ENSTGUT00000033305.1">
    <property type="protein sequence ID" value="ENSTGUP00000018723.1"/>
    <property type="gene ID" value="ENSTGUG00000029399.1"/>
</dbReference>
<dbReference type="GeneTree" id="ENSGT00390000009532"/>
<reference evidence="18" key="2">
    <citation type="submission" date="2025-09" db="UniProtKB">
        <authorList>
            <consortium name="Ensembl"/>
        </authorList>
    </citation>
    <scope>IDENTIFICATION</scope>
</reference>
<keyword evidence="11" id="KW-0443">Lipid metabolism</keyword>
<evidence type="ECO:0000256" key="15">
    <source>
        <dbReference type="RuleBase" id="RU004516"/>
    </source>
</evidence>
<dbReference type="GO" id="GO:0004084">
    <property type="term" value="F:branched-chain-amino-acid transaminase activity"/>
    <property type="evidence" value="ECO:0007669"/>
    <property type="project" value="UniProtKB-EC"/>
</dbReference>
<evidence type="ECO:0000256" key="6">
    <source>
        <dbReference type="ARBA" id="ARBA00022605"/>
    </source>
</evidence>
<dbReference type="InterPro" id="IPR018300">
    <property type="entry name" value="Aminotrans_IV_CS"/>
</dbReference>
<proteinExistence type="inferred from homology"/>
<dbReference type="Proteomes" id="UP000007754">
    <property type="component" value="Unplaced"/>
</dbReference>
<comment type="catalytic activity">
    <reaction evidence="16">
        <text>L-valine + 2-oxoglutarate = 3-methyl-2-oxobutanoate + L-glutamate</text>
        <dbReference type="Rhea" id="RHEA:24813"/>
        <dbReference type="ChEBI" id="CHEBI:11851"/>
        <dbReference type="ChEBI" id="CHEBI:16810"/>
        <dbReference type="ChEBI" id="CHEBI:29985"/>
        <dbReference type="ChEBI" id="CHEBI:57762"/>
        <dbReference type="EC" id="2.6.1.42"/>
    </reaction>
</comment>
<comment type="subunit">
    <text evidence="4">Homodimer.</text>
</comment>
<feature type="compositionally biased region" description="Pro residues" evidence="17">
    <location>
        <begin position="595"/>
        <end position="606"/>
    </location>
</feature>
<dbReference type="GO" id="GO:0009099">
    <property type="term" value="P:L-valine biosynthetic process"/>
    <property type="evidence" value="ECO:0007669"/>
    <property type="project" value="TreeGrafter"/>
</dbReference>
<organism evidence="18 19">
    <name type="scientific">Taeniopygia guttata</name>
    <name type="common">Zebra finch</name>
    <name type="synonym">Poephila guttata</name>
    <dbReference type="NCBI Taxonomy" id="59729"/>
    <lineage>
        <taxon>Eukaryota</taxon>
        <taxon>Metazoa</taxon>
        <taxon>Chordata</taxon>
        <taxon>Craniata</taxon>
        <taxon>Vertebrata</taxon>
        <taxon>Euteleostomi</taxon>
        <taxon>Archelosauria</taxon>
        <taxon>Archosauria</taxon>
        <taxon>Dinosauria</taxon>
        <taxon>Saurischia</taxon>
        <taxon>Theropoda</taxon>
        <taxon>Coelurosauria</taxon>
        <taxon>Aves</taxon>
        <taxon>Neognathae</taxon>
        <taxon>Neoaves</taxon>
        <taxon>Telluraves</taxon>
        <taxon>Australaves</taxon>
        <taxon>Passeriformes</taxon>
        <taxon>Passeroidea</taxon>
        <taxon>Estrildidae</taxon>
        <taxon>Estrildinae</taxon>
        <taxon>Taeniopygia</taxon>
    </lineage>
</organism>
<evidence type="ECO:0000256" key="9">
    <source>
        <dbReference type="ARBA" id="ARBA00022946"/>
    </source>
</evidence>
<dbReference type="NCBIfam" id="NF009897">
    <property type="entry name" value="PRK13357.1"/>
    <property type="match status" value="1"/>
</dbReference>
<comment type="cofactor">
    <cofactor evidence="1 15">
        <name>pyridoxal 5'-phosphate</name>
        <dbReference type="ChEBI" id="CHEBI:597326"/>
    </cofactor>
</comment>
<evidence type="ECO:0000256" key="4">
    <source>
        <dbReference type="ARBA" id="ARBA00011738"/>
    </source>
</evidence>
<dbReference type="NCBIfam" id="TIGR01123">
    <property type="entry name" value="ilvE_II"/>
    <property type="match status" value="1"/>
</dbReference>
<dbReference type="CDD" id="cd01557">
    <property type="entry name" value="BCAT_beta_family"/>
    <property type="match status" value="1"/>
</dbReference>
<dbReference type="Pfam" id="PF01063">
    <property type="entry name" value="Aminotran_4"/>
    <property type="match status" value="1"/>
</dbReference>
<feature type="region of interest" description="Disordered" evidence="17">
    <location>
        <begin position="452"/>
        <end position="606"/>
    </location>
</feature>
<evidence type="ECO:0000313" key="19">
    <source>
        <dbReference type="Proteomes" id="UP000007754"/>
    </source>
</evidence>
<dbReference type="GO" id="GO:0006629">
    <property type="term" value="P:lipid metabolic process"/>
    <property type="evidence" value="ECO:0007669"/>
    <property type="project" value="UniProtKB-KW"/>
</dbReference>
<dbReference type="FunFam" id="3.30.470.10:FF:000002">
    <property type="entry name" value="Branched-chain-amino-acid aminotransferase"/>
    <property type="match status" value="1"/>
</dbReference>
<keyword evidence="8 15" id="KW-0663">Pyridoxal phosphate</keyword>
<evidence type="ECO:0000256" key="12">
    <source>
        <dbReference type="ARBA" id="ARBA00023128"/>
    </source>
</evidence>
<dbReference type="InterPro" id="IPR036038">
    <property type="entry name" value="Aminotransferase-like"/>
</dbReference>
<evidence type="ECO:0000256" key="14">
    <source>
        <dbReference type="ARBA" id="ARBA00045431"/>
    </source>
</evidence>
<dbReference type="PANTHER" id="PTHR11825">
    <property type="entry name" value="SUBGROUP IIII AMINOTRANSFERASE"/>
    <property type="match status" value="1"/>
</dbReference>
<comment type="catalytic activity">
    <reaction evidence="16">
        <text>L-leucine + 2-oxoglutarate = 4-methyl-2-oxopentanoate + L-glutamate</text>
        <dbReference type="Rhea" id="RHEA:18321"/>
        <dbReference type="ChEBI" id="CHEBI:16810"/>
        <dbReference type="ChEBI" id="CHEBI:17865"/>
        <dbReference type="ChEBI" id="CHEBI:29985"/>
        <dbReference type="ChEBI" id="CHEBI:57427"/>
        <dbReference type="EC" id="2.6.1.42"/>
    </reaction>
</comment>